<dbReference type="eggNOG" id="ENOG502R54U">
    <property type="taxonomic scope" value="Eukaryota"/>
</dbReference>
<dbReference type="GO" id="GO:0002250">
    <property type="term" value="P:adaptive immune response"/>
    <property type="evidence" value="ECO:0007669"/>
    <property type="project" value="Ensembl"/>
</dbReference>
<dbReference type="GO" id="GO:0071757">
    <property type="term" value="C:hexameric IgM immunoglobulin complex"/>
    <property type="evidence" value="ECO:0007669"/>
    <property type="project" value="Ensembl"/>
</dbReference>
<dbReference type="GO" id="GO:0045087">
    <property type="term" value="P:innate immune response"/>
    <property type="evidence" value="ECO:0007669"/>
    <property type="project" value="Ensembl"/>
</dbReference>
<dbReference type="InterPro" id="IPR003597">
    <property type="entry name" value="Ig_C1-set"/>
</dbReference>
<dbReference type="GO" id="GO:0050829">
    <property type="term" value="P:defense response to Gram-negative bacterium"/>
    <property type="evidence" value="ECO:0007669"/>
    <property type="project" value="Ensembl"/>
</dbReference>
<dbReference type="SUPFAM" id="SSF48726">
    <property type="entry name" value="Immunoglobulin"/>
    <property type="match status" value="4"/>
</dbReference>
<evidence type="ECO:0000313" key="5">
    <source>
        <dbReference type="Proteomes" id="UP000005225"/>
    </source>
</evidence>
<dbReference type="STRING" id="30611.ENSOGAP00000010128"/>
<evidence type="ECO:0000259" key="3">
    <source>
        <dbReference type="PROSITE" id="PS50835"/>
    </source>
</evidence>
<reference evidence="4" key="2">
    <citation type="submission" date="2025-08" db="UniProtKB">
        <authorList>
            <consortium name="Ensembl"/>
        </authorList>
    </citation>
    <scope>IDENTIFICATION</scope>
</reference>
<organism evidence="4 5">
    <name type="scientific">Otolemur garnettii</name>
    <name type="common">Small-eared galago</name>
    <name type="synonym">Garnett's greater bushbaby</name>
    <dbReference type="NCBI Taxonomy" id="30611"/>
    <lineage>
        <taxon>Eukaryota</taxon>
        <taxon>Metazoa</taxon>
        <taxon>Chordata</taxon>
        <taxon>Craniata</taxon>
        <taxon>Vertebrata</taxon>
        <taxon>Euteleostomi</taxon>
        <taxon>Mammalia</taxon>
        <taxon>Eutheria</taxon>
        <taxon>Euarchontoglires</taxon>
        <taxon>Primates</taxon>
        <taxon>Strepsirrhini</taxon>
        <taxon>Lorisiformes</taxon>
        <taxon>Galagidae</taxon>
        <taxon>Otolemur</taxon>
    </lineage>
</organism>
<dbReference type="GO" id="GO:0071756">
    <property type="term" value="C:pentameric IgM immunoglobulin complex"/>
    <property type="evidence" value="ECO:0007669"/>
    <property type="project" value="Ensembl"/>
</dbReference>
<dbReference type="SMART" id="SM00407">
    <property type="entry name" value="IGc1"/>
    <property type="match status" value="4"/>
</dbReference>
<keyword evidence="1" id="KW-0393">Immunoglobulin domain</keyword>
<dbReference type="FunFam" id="2.60.40.10:FF:000463">
    <property type="entry name" value="Immunoglobulin heavy constant gamma 1"/>
    <property type="match status" value="2"/>
</dbReference>
<keyword evidence="5" id="KW-1185">Reference proteome</keyword>
<dbReference type="PROSITE" id="PS50835">
    <property type="entry name" value="IG_LIKE"/>
    <property type="match status" value="4"/>
</dbReference>
<dbReference type="CDD" id="cd05768">
    <property type="entry name" value="IgC1_CH3_IgAGD_CH4_IgAEM"/>
    <property type="match status" value="1"/>
</dbReference>
<evidence type="ECO:0000256" key="1">
    <source>
        <dbReference type="ARBA" id="ARBA00023319"/>
    </source>
</evidence>
<dbReference type="GO" id="GO:0042834">
    <property type="term" value="F:peptidoglycan binding"/>
    <property type="evidence" value="ECO:0007669"/>
    <property type="project" value="Ensembl"/>
</dbReference>
<name>H0X4J6_OTOGA</name>
<dbReference type="GO" id="GO:0031210">
    <property type="term" value="F:phosphatidylcholine binding"/>
    <property type="evidence" value="ECO:0007669"/>
    <property type="project" value="Ensembl"/>
</dbReference>
<dbReference type="Ensembl" id="ENSOGAT00000011312.2">
    <property type="protein sequence ID" value="ENSOGAP00000010128.2"/>
    <property type="gene ID" value="ENSOGAG00000011307.2"/>
</dbReference>
<dbReference type="FunFam" id="2.60.40.10:FF:001836">
    <property type="entry name" value="Immunoglobulin heavy constant mu"/>
    <property type="match status" value="1"/>
</dbReference>
<dbReference type="CDD" id="cd16093">
    <property type="entry name" value="IgC1_CH2_Mu"/>
    <property type="match status" value="1"/>
</dbReference>
<feature type="domain" description="Ig-like" evidence="3">
    <location>
        <begin position="331"/>
        <end position="432"/>
    </location>
</feature>
<dbReference type="PANTHER" id="PTHR23411">
    <property type="entry name" value="TAPASIN"/>
    <property type="match status" value="1"/>
</dbReference>
<dbReference type="InterPro" id="IPR036179">
    <property type="entry name" value="Ig-like_dom_sf"/>
</dbReference>
<dbReference type="GO" id="GO:0003697">
    <property type="term" value="F:single-stranded DNA binding"/>
    <property type="evidence" value="ECO:0007669"/>
    <property type="project" value="Ensembl"/>
</dbReference>
<dbReference type="GO" id="GO:0034987">
    <property type="term" value="F:immunoglobulin receptor binding"/>
    <property type="evidence" value="ECO:0007669"/>
    <property type="project" value="Ensembl"/>
</dbReference>
<dbReference type="InterPro" id="IPR013783">
    <property type="entry name" value="Ig-like_fold"/>
</dbReference>
<dbReference type="Pfam" id="PF07654">
    <property type="entry name" value="C1-set"/>
    <property type="match status" value="4"/>
</dbReference>
<dbReference type="PROSITE" id="PS00290">
    <property type="entry name" value="IG_MHC"/>
    <property type="match status" value="3"/>
</dbReference>
<dbReference type="InterPro" id="IPR003006">
    <property type="entry name" value="Ig/MHC_CS"/>
</dbReference>
<dbReference type="GeneTree" id="ENSGT00940000161491"/>
<dbReference type="AlphaFoldDB" id="H0X4J6"/>
<reference evidence="4" key="3">
    <citation type="submission" date="2025-09" db="UniProtKB">
        <authorList>
            <consortium name="Ensembl"/>
        </authorList>
    </citation>
    <scope>IDENTIFICATION</scope>
</reference>
<accession>H0X4J6</accession>
<keyword evidence="2" id="KW-0472">Membrane</keyword>
<keyword evidence="2" id="KW-1133">Transmembrane helix</keyword>
<feature type="domain" description="Ig-like" evidence="3">
    <location>
        <begin position="5"/>
        <end position="99"/>
    </location>
</feature>
<feature type="domain" description="Ig-like" evidence="3">
    <location>
        <begin position="220"/>
        <end position="321"/>
    </location>
</feature>
<keyword evidence="2" id="KW-0812">Transmembrane</keyword>
<evidence type="ECO:0000313" key="4">
    <source>
        <dbReference type="Ensembl" id="ENSOGAP00000010128.2"/>
    </source>
</evidence>
<reference evidence="5" key="1">
    <citation type="submission" date="2011-03" db="EMBL/GenBank/DDBJ databases">
        <title>Version 3 of the genome sequence of Otolemur garnettii (Bushbaby).</title>
        <authorList>
            <consortium name="The Broad Institute Genome Sequencing Platform"/>
            <person name="Di Palma F."/>
            <person name="Johnson J."/>
            <person name="Lander E.S."/>
            <person name="Lindblad-Toh K."/>
            <person name="Jaffe D.B."/>
            <person name="Gnerre S."/>
            <person name="MacCallum I."/>
            <person name="Przybylski D."/>
            <person name="Ribeiro F.J."/>
            <person name="Burton J.N."/>
            <person name="Walker B.J."/>
            <person name="Sharpe T."/>
            <person name="Hall G."/>
        </authorList>
    </citation>
    <scope>NUCLEOTIDE SEQUENCE [LARGE SCALE GENOMIC DNA]</scope>
</reference>
<feature type="transmembrane region" description="Helical" evidence="2">
    <location>
        <begin position="449"/>
        <end position="473"/>
    </location>
</feature>
<dbReference type="GO" id="GO:0009986">
    <property type="term" value="C:cell surface"/>
    <property type="evidence" value="ECO:0007669"/>
    <property type="project" value="Ensembl"/>
</dbReference>
<dbReference type="FunFam" id="2.60.40.10:FF:000998">
    <property type="entry name" value="Immunoglobulin heavy constant epsilon"/>
    <property type="match status" value="1"/>
</dbReference>
<dbReference type="InterPro" id="IPR007110">
    <property type="entry name" value="Ig-like_dom"/>
</dbReference>
<dbReference type="Gene3D" id="2.60.40.10">
    <property type="entry name" value="Immunoglobulins"/>
    <property type="match status" value="4"/>
</dbReference>
<dbReference type="HOGENOM" id="CLU_030625_3_0_1"/>
<protein>
    <submittedName>
        <fullName evidence="4">Immunoglobulin heavy constant mu</fullName>
    </submittedName>
</protein>
<dbReference type="InterPro" id="IPR050380">
    <property type="entry name" value="Immune_Resp_Modulators"/>
</dbReference>
<dbReference type="InParanoid" id="H0X4J6"/>
<dbReference type="OMA" id="CEVHSTE"/>
<dbReference type="Proteomes" id="UP000005225">
    <property type="component" value="Unassembled WGS sequence"/>
</dbReference>
<evidence type="ECO:0000256" key="2">
    <source>
        <dbReference type="SAM" id="Phobius"/>
    </source>
</evidence>
<dbReference type="EMBL" id="AAQR03189875">
    <property type="status" value="NOT_ANNOTATED_CDS"/>
    <property type="molecule type" value="Genomic_DNA"/>
</dbReference>
<dbReference type="CDD" id="cd07696">
    <property type="entry name" value="IgC1_CH3_IgAEM_CH2_IgG"/>
    <property type="match status" value="1"/>
</dbReference>
<proteinExistence type="predicted"/>
<dbReference type="GO" id="GO:0019731">
    <property type="term" value="P:antibacterial humoral response"/>
    <property type="evidence" value="ECO:0007669"/>
    <property type="project" value="Ensembl"/>
</dbReference>
<feature type="domain" description="Ig-like" evidence="3">
    <location>
        <begin position="110"/>
        <end position="211"/>
    </location>
</feature>
<dbReference type="FunCoup" id="H0X4J6">
    <property type="interactions" value="137"/>
</dbReference>
<sequence length="476" mass="52279">TASPPALFPLVSCENSPLDTSTVVLGCLARDFLPGGVTFSWNYKNSSVISSFRSFPDILREGKYTATSQVLLPSKDVLLGTDNHLVCQVEHNKVKKNVNVPLPVMLEQPPTVTVFIPPRDAFSSTSPRRSRLICQATDFSPRQVKVSWLHDGKRLESGFSTGPVEAQAQGSGPSTFKVTSTLTINESDWLNQNVFTCRVDHRGLTFLKNVSSMCSTTAGPATSIQVFTIPPSFASIFLSKSTKLSCLVTDLATYDSLIITWTRQNGEPLKTHTNISESHPNATFSVMGEASICEDDWNSGERFTCTVAHTDLPSPLKQSISKPKNVALHKPDVYMLPPAREELNLREAATITCLVKGFSPADVFVQWMQRGQPVASDKYVTSASMPEPHAPGLYFAHSFLTVTEEDWNSGEAFTCVVAHEALPNRVTERTVDKSTEGEVSAEEEGFESLWTTASTFIVLFLLSLFYSTTVTLFKVE</sequence>